<dbReference type="EMBL" id="NBAG03000347">
    <property type="protein sequence ID" value="PNI37079.1"/>
    <property type="molecule type" value="Genomic_DNA"/>
</dbReference>
<reference evidence="2 3" key="1">
    <citation type="submission" date="2017-12" db="EMBL/GenBank/DDBJ databases">
        <title>High-resolution comparative analysis of great ape genomes.</title>
        <authorList>
            <person name="Pollen A."/>
            <person name="Hastie A."/>
            <person name="Hormozdiari F."/>
            <person name="Dougherty M."/>
            <person name="Liu R."/>
            <person name="Chaisson M."/>
            <person name="Hoppe E."/>
            <person name="Hill C."/>
            <person name="Pang A."/>
            <person name="Hillier L."/>
            <person name="Baker C."/>
            <person name="Armstrong J."/>
            <person name="Shendure J."/>
            <person name="Paten B."/>
            <person name="Wilson R."/>
            <person name="Chao H."/>
            <person name="Schneider V."/>
            <person name="Ventura M."/>
            <person name="Kronenberg Z."/>
            <person name="Murali S."/>
            <person name="Gordon D."/>
            <person name="Cantsilieris S."/>
            <person name="Munson K."/>
            <person name="Nelson B."/>
            <person name="Raja A."/>
            <person name="Underwood J."/>
            <person name="Diekhans M."/>
            <person name="Fiddes I."/>
            <person name="Haussler D."/>
            <person name="Eichler E."/>
        </authorList>
    </citation>
    <scope>NUCLEOTIDE SEQUENCE [LARGE SCALE GENOMIC DNA]</scope>
    <source>
        <strain evidence="2">Yerkes chimp pedigree #C0471</strain>
    </source>
</reference>
<feature type="domain" description="Acyl-CoA dehydrogenase/oxidase N-terminal" evidence="1">
    <location>
        <begin position="2"/>
        <end position="55"/>
    </location>
</feature>
<proteinExistence type="predicted"/>
<dbReference type="Proteomes" id="UP000236370">
    <property type="component" value="Unassembled WGS sequence"/>
</dbReference>
<name>A0A2J8KPY6_PANTR</name>
<evidence type="ECO:0000313" key="3">
    <source>
        <dbReference type="Proteomes" id="UP000236370"/>
    </source>
</evidence>
<dbReference type="InterPro" id="IPR037069">
    <property type="entry name" value="AcylCoA_DH/ox_N_sf"/>
</dbReference>
<feature type="non-terminal residue" evidence="2">
    <location>
        <position position="1"/>
    </location>
</feature>
<comment type="caution">
    <text evidence="2">The sequence shown here is derived from an EMBL/GenBank/DDBJ whole genome shotgun (WGS) entry which is preliminary data.</text>
</comment>
<dbReference type="GO" id="GO:0050660">
    <property type="term" value="F:flavin adenine dinucleotide binding"/>
    <property type="evidence" value="ECO:0007669"/>
    <property type="project" value="InterPro"/>
</dbReference>
<dbReference type="InterPro" id="IPR009100">
    <property type="entry name" value="AcylCoA_DH/oxidase_NM_dom_sf"/>
</dbReference>
<dbReference type="AlphaFoldDB" id="A0A2J8KPY6"/>
<accession>A0A2J8KPY6</accession>
<dbReference type="InterPro" id="IPR013786">
    <property type="entry name" value="AcylCoA_DH/ox_N"/>
</dbReference>
<evidence type="ECO:0000259" key="1">
    <source>
        <dbReference type="Pfam" id="PF02771"/>
    </source>
</evidence>
<dbReference type="Pfam" id="PF02771">
    <property type="entry name" value="Acyl-CoA_dh_N"/>
    <property type="match status" value="1"/>
</dbReference>
<dbReference type="Gene3D" id="1.10.540.10">
    <property type="entry name" value="Acyl-CoA dehydrogenase/oxidase, N-terminal domain"/>
    <property type="match status" value="1"/>
</dbReference>
<gene>
    <name evidence="2" type="ORF">CK820_G0036837</name>
</gene>
<organism evidence="2 3">
    <name type="scientific">Pan troglodytes</name>
    <name type="common">Chimpanzee</name>
    <dbReference type="NCBI Taxonomy" id="9598"/>
    <lineage>
        <taxon>Eukaryota</taxon>
        <taxon>Metazoa</taxon>
        <taxon>Chordata</taxon>
        <taxon>Craniata</taxon>
        <taxon>Vertebrata</taxon>
        <taxon>Euteleostomi</taxon>
        <taxon>Mammalia</taxon>
        <taxon>Eutheria</taxon>
        <taxon>Euarchontoglires</taxon>
        <taxon>Primates</taxon>
        <taxon>Haplorrhini</taxon>
        <taxon>Catarrhini</taxon>
        <taxon>Hominidae</taxon>
        <taxon>Pan</taxon>
    </lineage>
</organism>
<protein>
    <submittedName>
        <fullName evidence="2">ACADVL isoform 24</fullName>
    </submittedName>
</protein>
<sequence>LKELVEPVSRFFEEVNDPAKNDALEMVEETTLQGLKELGAFGLQVPSELGGVGLCNTQIPASPPVRPFGGDRGHA</sequence>
<dbReference type="SUPFAM" id="SSF56645">
    <property type="entry name" value="Acyl-CoA dehydrogenase NM domain-like"/>
    <property type="match status" value="1"/>
</dbReference>
<evidence type="ECO:0000313" key="2">
    <source>
        <dbReference type="EMBL" id="PNI37079.1"/>
    </source>
</evidence>
<dbReference type="GO" id="GO:0016627">
    <property type="term" value="F:oxidoreductase activity, acting on the CH-CH group of donors"/>
    <property type="evidence" value="ECO:0007669"/>
    <property type="project" value="InterPro"/>
</dbReference>